<name>A0A7G2CU87_9TRYP</name>
<dbReference type="AlphaFoldDB" id="A0A7G2CU87"/>
<dbReference type="Proteomes" id="UP000515908">
    <property type="component" value="Chromosome 24"/>
</dbReference>
<accession>A0A7G2CU87</accession>
<keyword evidence="2" id="KW-1185">Reference proteome</keyword>
<organism evidence="1 2">
    <name type="scientific">Angomonas deanei</name>
    <dbReference type="NCBI Taxonomy" id="59799"/>
    <lineage>
        <taxon>Eukaryota</taxon>
        <taxon>Discoba</taxon>
        <taxon>Euglenozoa</taxon>
        <taxon>Kinetoplastea</taxon>
        <taxon>Metakinetoplastina</taxon>
        <taxon>Trypanosomatida</taxon>
        <taxon>Trypanosomatidae</taxon>
        <taxon>Strigomonadinae</taxon>
        <taxon>Angomonas</taxon>
    </lineage>
</organism>
<sequence>MVLKGPKKITYNFVIYFLLQQFIVQTERRLHGHRVKVTRRAAHLPKYGLGRRSGTDKPKHFGKTCIILEEL</sequence>
<protein>
    <submittedName>
        <fullName evidence="1">Uncharacterized protein</fullName>
    </submittedName>
</protein>
<evidence type="ECO:0000313" key="2">
    <source>
        <dbReference type="Proteomes" id="UP000515908"/>
    </source>
</evidence>
<reference evidence="1 2" key="1">
    <citation type="submission" date="2020-08" db="EMBL/GenBank/DDBJ databases">
        <authorList>
            <person name="Newling K."/>
            <person name="Davey J."/>
            <person name="Forrester S."/>
        </authorList>
    </citation>
    <scope>NUCLEOTIDE SEQUENCE [LARGE SCALE GENOMIC DNA]</scope>
    <source>
        <strain evidence="2">Crithidia deanei Carvalho (ATCC PRA-265)</strain>
    </source>
</reference>
<dbReference type="VEuPathDB" id="TriTrypDB:ADEAN_000957200"/>
<proteinExistence type="predicted"/>
<gene>
    <name evidence="1" type="ORF">ADEAN_000957200</name>
</gene>
<evidence type="ECO:0000313" key="1">
    <source>
        <dbReference type="EMBL" id="CAD2222033.1"/>
    </source>
</evidence>
<dbReference type="EMBL" id="LR877168">
    <property type="protein sequence ID" value="CAD2222033.1"/>
    <property type="molecule type" value="Genomic_DNA"/>
</dbReference>